<evidence type="ECO:0000313" key="10">
    <source>
        <dbReference type="EMBL" id="QFY42503.1"/>
    </source>
</evidence>
<comment type="function">
    <text evidence="8">Converts the free carboxyl group of a malonyl-thioester to its methyl ester by transfer of a methyl group from S-adenosyl-L-methionine (SAM). It allows to synthesize pimeloyl-ACP via the fatty acid synthetic pathway.</text>
</comment>
<accession>A0A5Q0BF55</accession>
<dbReference type="GO" id="GO:0010340">
    <property type="term" value="F:carboxyl-O-methyltransferase activity"/>
    <property type="evidence" value="ECO:0007669"/>
    <property type="project" value="UniProtKB-UniRule"/>
</dbReference>
<keyword evidence="11" id="KW-1185">Reference proteome</keyword>
<dbReference type="UniPathway" id="UPA00078"/>
<dbReference type="GO" id="GO:0102130">
    <property type="term" value="F:malonyl-CoA methyltransferase activity"/>
    <property type="evidence" value="ECO:0007669"/>
    <property type="project" value="UniProtKB-EC"/>
</dbReference>
<dbReference type="InParanoid" id="A0A5Q0BF55"/>
<feature type="domain" description="Methyltransferase type 11" evidence="9">
    <location>
        <begin position="52"/>
        <end position="145"/>
    </location>
</feature>
<evidence type="ECO:0000256" key="5">
    <source>
        <dbReference type="ARBA" id="ARBA00022679"/>
    </source>
</evidence>
<dbReference type="GO" id="GO:0032259">
    <property type="term" value="P:methylation"/>
    <property type="evidence" value="ECO:0007669"/>
    <property type="project" value="UniProtKB-KW"/>
</dbReference>
<evidence type="ECO:0000256" key="6">
    <source>
        <dbReference type="ARBA" id="ARBA00022691"/>
    </source>
</evidence>
<name>A0A5Q0BF55_9GAMM</name>
<dbReference type="InterPro" id="IPR013216">
    <property type="entry name" value="Methyltransf_11"/>
</dbReference>
<dbReference type="KEGG" id="mmob:F6R98_07595"/>
<dbReference type="CDD" id="cd02440">
    <property type="entry name" value="AdoMet_MTases"/>
    <property type="match status" value="1"/>
</dbReference>
<reference evidence="10 11" key="1">
    <citation type="submission" date="2019-09" db="EMBL/GenBank/DDBJ databases">
        <title>Ecophysiology of the spiral-shaped methanotroph Methylospira mobilis as revealed by the complete genome sequence.</title>
        <authorList>
            <person name="Oshkin I.Y."/>
            <person name="Dedysh S.N."/>
            <person name="Miroshnikov K."/>
            <person name="Danilova O.V."/>
            <person name="Hakobyan A."/>
            <person name="Liesack W."/>
        </authorList>
    </citation>
    <scope>NUCLEOTIDE SEQUENCE [LARGE SCALE GENOMIC DNA]</scope>
    <source>
        <strain evidence="10 11">Shm1</strain>
    </source>
</reference>
<proteinExistence type="inferred from homology"/>
<dbReference type="EC" id="2.1.1.197" evidence="3 8"/>
<dbReference type="InterPro" id="IPR029063">
    <property type="entry name" value="SAM-dependent_MTases_sf"/>
</dbReference>
<dbReference type="PANTHER" id="PTHR13090:SF1">
    <property type="entry name" value="ARGININE-HYDROXYLASE NDUFAF5, MITOCHONDRIAL"/>
    <property type="match status" value="1"/>
</dbReference>
<evidence type="ECO:0000256" key="1">
    <source>
        <dbReference type="ARBA" id="ARBA00000852"/>
    </source>
</evidence>
<dbReference type="OrthoDB" id="9760689at2"/>
<dbReference type="GO" id="GO:0009102">
    <property type="term" value="P:biotin biosynthetic process"/>
    <property type="evidence" value="ECO:0007669"/>
    <property type="project" value="UniProtKB-UniRule"/>
</dbReference>
<dbReference type="Gene3D" id="3.40.50.150">
    <property type="entry name" value="Vaccinia Virus protein VP39"/>
    <property type="match status" value="1"/>
</dbReference>
<comment type="similarity">
    <text evidence="8">Belongs to the methyltransferase superfamily.</text>
</comment>
<dbReference type="FunCoup" id="A0A5Q0BF55">
    <property type="interactions" value="261"/>
</dbReference>
<keyword evidence="7 8" id="KW-0093">Biotin biosynthesis</keyword>
<dbReference type="NCBIfam" id="TIGR02072">
    <property type="entry name" value="BioC"/>
    <property type="match status" value="1"/>
</dbReference>
<dbReference type="InterPro" id="IPR050602">
    <property type="entry name" value="Malonyl-ACP_OMT"/>
</dbReference>
<evidence type="ECO:0000256" key="4">
    <source>
        <dbReference type="ARBA" id="ARBA00022603"/>
    </source>
</evidence>
<comment type="catalytic activity">
    <reaction evidence="1 8">
        <text>malonyl-[ACP] + S-adenosyl-L-methionine = malonyl-[ACP] methyl ester + S-adenosyl-L-homocysteine</text>
        <dbReference type="Rhea" id="RHEA:17105"/>
        <dbReference type="Rhea" id="RHEA-COMP:9623"/>
        <dbReference type="Rhea" id="RHEA-COMP:9954"/>
        <dbReference type="ChEBI" id="CHEBI:57856"/>
        <dbReference type="ChEBI" id="CHEBI:59789"/>
        <dbReference type="ChEBI" id="CHEBI:78449"/>
        <dbReference type="ChEBI" id="CHEBI:78845"/>
        <dbReference type="EC" id="2.1.1.197"/>
    </reaction>
</comment>
<evidence type="ECO:0000256" key="7">
    <source>
        <dbReference type="ARBA" id="ARBA00022756"/>
    </source>
</evidence>
<dbReference type="EMBL" id="CP044205">
    <property type="protein sequence ID" value="QFY42503.1"/>
    <property type="molecule type" value="Genomic_DNA"/>
</dbReference>
<dbReference type="Proteomes" id="UP000325755">
    <property type="component" value="Chromosome"/>
</dbReference>
<dbReference type="RefSeq" id="WP_153248499.1">
    <property type="nucleotide sequence ID" value="NZ_CP044205.1"/>
</dbReference>
<keyword evidence="4 8" id="KW-0489">Methyltransferase</keyword>
<protein>
    <recommendedName>
        <fullName evidence="3 8">Malonyl-[acyl-carrier protein] O-methyltransferase</fullName>
        <shortName evidence="8">Malonyl-ACP O-methyltransferase</shortName>
        <ecNumber evidence="3 8">2.1.1.197</ecNumber>
    </recommendedName>
    <alternativeName>
        <fullName evidence="8">Biotin synthesis protein BioC</fullName>
    </alternativeName>
</protein>
<dbReference type="SUPFAM" id="SSF53335">
    <property type="entry name" value="S-adenosyl-L-methionine-dependent methyltransferases"/>
    <property type="match status" value="1"/>
</dbReference>
<dbReference type="PANTHER" id="PTHR13090">
    <property type="entry name" value="ARGININE-HYDROXYLASE NDUFAF5, MITOCHONDRIAL"/>
    <property type="match status" value="1"/>
</dbReference>
<dbReference type="Pfam" id="PF08241">
    <property type="entry name" value="Methyltransf_11"/>
    <property type="match status" value="1"/>
</dbReference>
<gene>
    <name evidence="8 10" type="primary">bioC</name>
    <name evidence="10" type="ORF">F6R98_07595</name>
</gene>
<evidence type="ECO:0000256" key="3">
    <source>
        <dbReference type="ARBA" id="ARBA00012327"/>
    </source>
</evidence>
<dbReference type="GO" id="GO:0008757">
    <property type="term" value="F:S-adenosylmethionine-dependent methyltransferase activity"/>
    <property type="evidence" value="ECO:0007669"/>
    <property type="project" value="InterPro"/>
</dbReference>
<dbReference type="AlphaFoldDB" id="A0A5Q0BF55"/>
<evidence type="ECO:0000256" key="8">
    <source>
        <dbReference type="HAMAP-Rule" id="MF_00835"/>
    </source>
</evidence>
<comment type="pathway">
    <text evidence="2 8">Cofactor biosynthesis; biotin biosynthesis.</text>
</comment>
<organism evidence="10 11">
    <name type="scientific">Candidatus Methylospira mobilis</name>
    <dbReference type="NCBI Taxonomy" id="1808979"/>
    <lineage>
        <taxon>Bacteria</taxon>
        <taxon>Pseudomonadati</taxon>
        <taxon>Pseudomonadota</taxon>
        <taxon>Gammaproteobacteria</taxon>
        <taxon>Methylococcales</taxon>
        <taxon>Methylococcaceae</taxon>
        <taxon>Candidatus Methylospira</taxon>
    </lineage>
</organism>
<dbReference type="HAMAP" id="MF_00835">
    <property type="entry name" value="BioC"/>
    <property type="match status" value="1"/>
</dbReference>
<evidence type="ECO:0000256" key="2">
    <source>
        <dbReference type="ARBA" id="ARBA00004746"/>
    </source>
</evidence>
<evidence type="ECO:0000313" key="11">
    <source>
        <dbReference type="Proteomes" id="UP000325755"/>
    </source>
</evidence>
<dbReference type="InterPro" id="IPR011814">
    <property type="entry name" value="BioC"/>
</dbReference>
<evidence type="ECO:0000259" key="9">
    <source>
        <dbReference type="Pfam" id="PF08241"/>
    </source>
</evidence>
<keyword evidence="6 8" id="KW-0949">S-adenosyl-L-methionine</keyword>
<keyword evidence="5 8" id="KW-0808">Transferase</keyword>
<sequence>MIAVSRHYKQRVSRSFGRAAHGYDGVAALQREVGDALLLGLDGLDIQPARVLDLGSGTGYCTSRLIQYFPDAQLIALDIAREMLSFMRLSTAQCQSVCADAEALPLAEGCVDLTVSNLALQWCREPATAFAGLARVLSGGGYLVFSTLGRDTLAELKHAWRQVDDKQHVNSFLSFAEWNALLQAAGFEVMMSHSEVISLFYADVYGLMRELKMLGARNQAEDRPRYLTGRRAMARMISAYQAAMPDQRIRAGFDVIQMVARKIV</sequence>